<proteinExistence type="predicted"/>
<dbReference type="EMBL" id="CAJVPS010000272">
    <property type="protein sequence ID" value="CAG8472169.1"/>
    <property type="molecule type" value="Genomic_DNA"/>
</dbReference>
<comment type="caution">
    <text evidence="1">The sequence shown here is derived from an EMBL/GenBank/DDBJ whole genome shotgun (WGS) entry which is preliminary data.</text>
</comment>
<accession>A0A9N8W4U3</accession>
<dbReference type="Proteomes" id="UP000789508">
    <property type="component" value="Unassembled WGS sequence"/>
</dbReference>
<evidence type="ECO:0000313" key="1">
    <source>
        <dbReference type="EMBL" id="CAG8472169.1"/>
    </source>
</evidence>
<sequence>MNFFRKNTLSSFVAAAESSSPLLRQTQIRLPLPANTSKPKLSHPT</sequence>
<keyword evidence="2" id="KW-1185">Reference proteome</keyword>
<organism evidence="1 2">
    <name type="scientific">Ambispora leptoticha</name>
    <dbReference type="NCBI Taxonomy" id="144679"/>
    <lineage>
        <taxon>Eukaryota</taxon>
        <taxon>Fungi</taxon>
        <taxon>Fungi incertae sedis</taxon>
        <taxon>Mucoromycota</taxon>
        <taxon>Glomeromycotina</taxon>
        <taxon>Glomeromycetes</taxon>
        <taxon>Archaeosporales</taxon>
        <taxon>Ambisporaceae</taxon>
        <taxon>Ambispora</taxon>
    </lineage>
</organism>
<dbReference type="AlphaFoldDB" id="A0A9N8W4U3"/>
<name>A0A9N8W4U3_9GLOM</name>
<protein>
    <submittedName>
        <fullName evidence="1">9507_t:CDS:1</fullName>
    </submittedName>
</protein>
<evidence type="ECO:0000313" key="2">
    <source>
        <dbReference type="Proteomes" id="UP000789508"/>
    </source>
</evidence>
<gene>
    <name evidence="1" type="ORF">ALEPTO_LOCUS2066</name>
</gene>
<reference evidence="1" key="1">
    <citation type="submission" date="2021-06" db="EMBL/GenBank/DDBJ databases">
        <authorList>
            <person name="Kallberg Y."/>
            <person name="Tangrot J."/>
            <person name="Rosling A."/>
        </authorList>
    </citation>
    <scope>NUCLEOTIDE SEQUENCE</scope>
    <source>
        <strain evidence="1">FL130A</strain>
    </source>
</reference>